<feature type="transmembrane region" description="Helical" evidence="6">
    <location>
        <begin position="77"/>
        <end position="95"/>
    </location>
</feature>
<feature type="transmembrane region" description="Helical" evidence="6">
    <location>
        <begin position="181"/>
        <end position="203"/>
    </location>
</feature>
<dbReference type="InterPro" id="IPR036259">
    <property type="entry name" value="MFS_trans_sf"/>
</dbReference>
<comment type="caution">
    <text evidence="7">The sequence shown here is derived from an EMBL/GenBank/DDBJ whole genome shotgun (WGS) entry which is preliminary data.</text>
</comment>
<protein>
    <recommendedName>
        <fullName evidence="9">Major facilitator superfamily (MFS) profile domain-containing protein</fullName>
    </recommendedName>
</protein>
<evidence type="ECO:0000313" key="8">
    <source>
        <dbReference type="Proteomes" id="UP000187209"/>
    </source>
</evidence>
<evidence type="ECO:0000256" key="4">
    <source>
        <dbReference type="ARBA" id="ARBA00022989"/>
    </source>
</evidence>
<feature type="transmembrane region" description="Helical" evidence="6">
    <location>
        <begin position="389"/>
        <end position="408"/>
    </location>
</feature>
<evidence type="ECO:0000256" key="5">
    <source>
        <dbReference type="ARBA" id="ARBA00023136"/>
    </source>
</evidence>
<feature type="transmembrane region" description="Helical" evidence="6">
    <location>
        <begin position="7"/>
        <end position="26"/>
    </location>
</feature>
<evidence type="ECO:0000256" key="2">
    <source>
        <dbReference type="ARBA" id="ARBA00022448"/>
    </source>
</evidence>
<gene>
    <name evidence="7" type="ORF">SteCoe_10935</name>
</gene>
<sequence>MKDSHKYLIGLFLFRSIIGTQNFWGMLSPYATSYFYEINSKVTGEIMSLVIPISYTTEAIVVVFSAYVDHKIGTKMTLVLAAILLSSSFFIPSFIRDPYWFVILFGITNGAASGLTLMPSVWPGWEHFPNNKGLIMGLNGIFYTSGSIYGFIMSYIINPNDFKPVLKNDIYYFDEKINSDFIFVIRLFSGVFLIIGLIGAFLINHPKSSSTITSQQPKEPEESASRVIKTSAFWIISLIFFFGIFYRIFFLSEYKRLALSFFSDQELTIVGFIGTITEIIAQTIIGICYDKYDGLIVSKIFSSLVLINCLTYYFTTENIIAYTFAYSLLTFSTVYIFNSIATLVNHFFPKDHKIGFSLVSSGFVASSIACIILEKFLIVYMSFESILEFFSIVNTATLGLFFMIGFLYQRSSLEKKLLDD</sequence>
<dbReference type="PANTHER" id="PTHR43385:SF1">
    <property type="entry name" value="RIBOFLAVIN TRANSPORTER RIBJ"/>
    <property type="match status" value="1"/>
</dbReference>
<dbReference type="GO" id="GO:0022857">
    <property type="term" value="F:transmembrane transporter activity"/>
    <property type="evidence" value="ECO:0007669"/>
    <property type="project" value="InterPro"/>
</dbReference>
<keyword evidence="3 6" id="KW-0812">Transmembrane</keyword>
<evidence type="ECO:0000313" key="7">
    <source>
        <dbReference type="EMBL" id="OMJ87340.1"/>
    </source>
</evidence>
<feature type="transmembrane region" description="Helical" evidence="6">
    <location>
        <begin position="320"/>
        <end position="344"/>
    </location>
</feature>
<feature type="transmembrane region" description="Helical" evidence="6">
    <location>
        <begin position="46"/>
        <end position="68"/>
    </location>
</feature>
<evidence type="ECO:0000256" key="3">
    <source>
        <dbReference type="ARBA" id="ARBA00022692"/>
    </source>
</evidence>
<dbReference type="Gene3D" id="1.20.1250.20">
    <property type="entry name" value="MFS general substrate transporter like domains"/>
    <property type="match status" value="1"/>
</dbReference>
<evidence type="ECO:0000256" key="1">
    <source>
        <dbReference type="ARBA" id="ARBA00004141"/>
    </source>
</evidence>
<evidence type="ECO:0000256" key="6">
    <source>
        <dbReference type="SAM" id="Phobius"/>
    </source>
</evidence>
<keyword evidence="5 6" id="KW-0472">Membrane</keyword>
<feature type="transmembrane region" description="Helical" evidence="6">
    <location>
        <begin position="232"/>
        <end position="249"/>
    </location>
</feature>
<dbReference type="EMBL" id="MPUH01000179">
    <property type="protein sequence ID" value="OMJ87340.1"/>
    <property type="molecule type" value="Genomic_DNA"/>
</dbReference>
<feature type="transmembrane region" description="Helical" evidence="6">
    <location>
        <begin position="269"/>
        <end position="289"/>
    </location>
</feature>
<feature type="transmembrane region" description="Helical" evidence="6">
    <location>
        <begin position="356"/>
        <end position="383"/>
    </location>
</feature>
<evidence type="ECO:0008006" key="9">
    <source>
        <dbReference type="Google" id="ProtNLM"/>
    </source>
</evidence>
<dbReference type="InterPro" id="IPR052983">
    <property type="entry name" value="MFS_Riboflavin_Transporter"/>
</dbReference>
<keyword evidence="2" id="KW-0813">Transport</keyword>
<dbReference type="InterPro" id="IPR011701">
    <property type="entry name" value="MFS"/>
</dbReference>
<dbReference type="Proteomes" id="UP000187209">
    <property type="component" value="Unassembled WGS sequence"/>
</dbReference>
<feature type="transmembrane region" description="Helical" evidence="6">
    <location>
        <begin position="296"/>
        <end position="314"/>
    </location>
</feature>
<feature type="transmembrane region" description="Helical" evidence="6">
    <location>
        <begin position="134"/>
        <end position="157"/>
    </location>
</feature>
<reference evidence="7 8" key="1">
    <citation type="submission" date="2016-11" db="EMBL/GenBank/DDBJ databases">
        <title>The macronuclear genome of Stentor coeruleus: a giant cell with tiny introns.</title>
        <authorList>
            <person name="Slabodnick M."/>
            <person name="Ruby J.G."/>
            <person name="Reiff S.B."/>
            <person name="Swart E.C."/>
            <person name="Gosai S."/>
            <person name="Prabakaran S."/>
            <person name="Witkowska E."/>
            <person name="Larue G.E."/>
            <person name="Fisher S."/>
            <person name="Freeman R.M."/>
            <person name="Gunawardena J."/>
            <person name="Chu W."/>
            <person name="Stover N.A."/>
            <person name="Gregory B.D."/>
            <person name="Nowacki M."/>
            <person name="Derisi J."/>
            <person name="Roy S.W."/>
            <person name="Marshall W.F."/>
            <person name="Sood P."/>
        </authorList>
    </citation>
    <scope>NUCLEOTIDE SEQUENCE [LARGE SCALE GENOMIC DNA]</scope>
    <source>
        <strain evidence="7">WM001</strain>
    </source>
</reference>
<proteinExistence type="predicted"/>
<dbReference type="Pfam" id="PF07690">
    <property type="entry name" value="MFS_1"/>
    <property type="match status" value="1"/>
</dbReference>
<comment type="subcellular location">
    <subcellularLocation>
        <location evidence="1">Membrane</location>
        <topology evidence="1">Multi-pass membrane protein</topology>
    </subcellularLocation>
</comment>
<keyword evidence="4 6" id="KW-1133">Transmembrane helix</keyword>
<dbReference type="GO" id="GO:0016020">
    <property type="term" value="C:membrane"/>
    <property type="evidence" value="ECO:0007669"/>
    <property type="project" value="UniProtKB-SubCell"/>
</dbReference>
<dbReference type="PANTHER" id="PTHR43385">
    <property type="entry name" value="RIBOFLAVIN TRANSPORTER RIBJ"/>
    <property type="match status" value="1"/>
</dbReference>
<dbReference type="SUPFAM" id="SSF103473">
    <property type="entry name" value="MFS general substrate transporter"/>
    <property type="match status" value="1"/>
</dbReference>
<feature type="transmembrane region" description="Helical" evidence="6">
    <location>
        <begin position="101"/>
        <end position="122"/>
    </location>
</feature>
<keyword evidence="8" id="KW-1185">Reference proteome</keyword>
<dbReference type="AlphaFoldDB" id="A0A1R2CEG4"/>
<organism evidence="7 8">
    <name type="scientific">Stentor coeruleus</name>
    <dbReference type="NCBI Taxonomy" id="5963"/>
    <lineage>
        <taxon>Eukaryota</taxon>
        <taxon>Sar</taxon>
        <taxon>Alveolata</taxon>
        <taxon>Ciliophora</taxon>
        <taxon>Postciliodesmatophora</taxon>
        <taxon>Heterotrichea</taxon>
        <taxon>Heterotrichida</taxon>
        <taxon>Stentoridae</taxon>
        <taxon>Stentor</taxon>
    </lineage>
</organism>
<accession>A0A1R2CEG4</accession>
<name>A0A1R2CEG4_9CILI</name>
<dbReference type="OrthoDB" id="327411at2759"/>